<dbReference type="Proteomes" id="UP000199706">
    <property type="component" value="Unassembled WGS sequence"/>
</dbReference>
<accession>A0A1G7U8S2</accession>
<feature type="transmembrane region" description="Helical" evidence="11">
    <location>
        <begin position="12"/>
        <end position="32"/>
    </location>
</feature>
<keyword evidence="6 11" id="KW-0442">Lipid degradation</keyword>
<name>A0A1G7U8S2_9BURK</name>
<evidence type="ECO:0000256" key="6">
    <source>
        <dbReference type="ARBA" id="ARBA00022963"/>
    </source>
</evidence>
<dbReference type="AlphaFoldDB" id="A0A1G7U8S2"/>
<evidence type="ECO:0000256" key="7">
    <source>
        <dbReference type="ARBA" id="ARBA00022989"/>
    </source>
</evidence>
<sequence length="344" mass="37120">MSRRQGRAVGARRTWLAVAVVGAVSIGATLWFNTAPLRASRAAAQHADGSPAAPQATNAPFAGGPAANALPASLNGSSPPRLPLVAGGRLAHTRAVRDFFDYFLSAQSEMSATALDALVRRQIAAQLEGTAANDEAVAVWQRYTAYLTARDQLPQPASMPGSKLDLDAVQLALDQRDALSTRMMGEWSKPFFGDEQQRQRNDLARLRINSDPTLTEAEKAARLATLDATLPPQERAARERARQQQASVDEIAQLQKQGASLDEMRAQIAQKLGPAAAERVVQMQKDDDAWRARYADYASQRAQIDKRGLSQPDHDAQVAQLRRQFFTNPAEAMRAASLDGGAGG</sequence>
<dbReference type="GO" id="GO:0051082">
    <property type="term" value="F:unfolded protein binding"/>
    <property type="evidence" value="ECO:0007669"/>
    <property type="project" value="UniProtKB-UniRule"/>
</dbReference>
<evidence type="ECO:0000256" key="8">
    <source>
        <dbReference type="ARBA" id="ARBA00023098"/>
    </source>
</evidence>
<evidence type="ECO:0000256" key="3">
    <source>
        <dbReference type="ARBA" id="ARBA00022475"/>
    </source>
</evidence>
<evidence type="ECO:0000256" key="11">
    <source>
        <dbReference type="HAMAP-Rule" id="MF_00790"/>
    </source>
</evidence>
<keyword evidence="5 11" id="KW-0812">Transmembrane</keyword>
<keyword evidence="8 11" id="KW-0443">Lipid metabolism</keyword>
<dbReference type="InterPro" id="IPR004961">
    <property type="entry name" value="Lipase_chaperone"/>
</dbReference>
<dbReference type="OrthoDB" id="8779274at2"/>
<evidence type="ECO:0000256" key="5">
    <source>
        <dbReference type="ARBA" id="ARBA00022692"/>
    </source>
</evidence>
<evidence type="ECO:0000313" key="12">
    <source>
        <dbReference type="EMBL" id="SDG43966.1"/>
    </source>
</evidence>
<comment type="similarity">
    <text evidence="2 11">Belongs to the lipase chaperone family.</text>
</comment>
<keyword evidence="9 11" id="KW-0472">Membrane</keyword>
<gene>
    <name evidence="11" type="primary">lifO</name>
    <name evidence="12" type="ORF">SAMN05216466_103356</name>
</gene>
<dbReference type="PROSITE" id="PS51318">
    <property type="entry name" value="TAT"/>
    <property type="match status" value="1"/>
</dbReference>
<dbReference type="GO" id="GO:0005886">
    <property type="term" value="C:plasma membrane"/>
    <property type="evidence" value="ECO:0007669"/>
    <property type="project" value="UniProtKB-SubCell"/>
</dbReference>
<organism evidence="12 13">
    <name type="scientific">Paraburkholderia phenazinium</name>
    <dbReference type="NCBI Taxonomy" id="60549"/>
    <lineage>
        <taxon>Bacteria</taxon>
        <taxon>Pseudomonadati</taxon>
        <taxon>Pseudomonadota</taxon>
        <taxon>Betaproteobacteria</taxon>
        <taxon>Burkholderiales</taxon>
        <taxon>Burkholderiaceae</taxon>
        <taxon>Paraburkholderia</taxon>
    </lineage>
</organism>
<reference evidence="12 13" key="1">
    <citation type="submission" date="2016-10" db="EMBL/GenBank/DDBJ databases">
        <authorList>
            <person name="de Groot N.N."/>
        </authorList>
    </citation>
    <scope>NUCLEOTIDE SEQUENCE [LARGE SCALE GENOMIC DNA]</scope>
    <source>
        <strain evidence="12 13">LMG 2247</strain>
    </source>
</reference>
<dbReference type="HAMAP" id="MF_00790">
    <property type="entry name" value="Lipase_chap"/>
    <property type="match status" value="1"/>
</dbReference>
<dbReference type="RefSeq" id="WP_090683540.1">
    <property type="nucleotide sequence ID" value="NZ_CADERL010000005.1"/>
</dbReference>
<evidence type="ECO:0000256" key="9">
    <source>
        <dbReference type="ARBA" id="ARBA00023136"/>
    </source>
</evidence>
<dbReference type="SUPFAM" id="SSF158855">
    <property type="entry name" value="Lipase chaperone-like"/>
    <property type="match status" value="1"/>
</dbReference>
<evidence type="ECO:0000256" key="4">
    <source>
        <dbReference type="ARBA" id="ARBA00022519"/>
    </source>
</evidence>
<comment type="subcellular location">
    <subcellularLocation>
        <location evidence="1">Cell inner membrane</location>
        <topology evidence="1">Single-pass membrane protein</topology>
        <orientation evidence="1">Periplasmic side</orientation>
    </subcellularLocation>
</comment>
<protein>
    <recommendedName>
        <fullName evidence="11">Lipase chaperone</fullName>
    </recommendedName>
    <alternativeName>
        <fullName evidence="11">Lipase activator protein</fullName>
    </alternativeName>
    <alternativeName>
        <fullName evidence="11">Lipase foldase</fullName>
    </alternativeName>
    <alternativeName>
        <fullName evidence="11">Lipase helper protein</fullName>
    </alternativeName>
    <alternativeName>
        <fullName evidence="11">Lipase modulator</fullName>
    </alternativeName>
</protein>
<evidence type="ECO:0000256" key="2">
    <source>
        <dbReference type="ARBA" id="ARBA00010358"/>
    </source>
</evidence>
<evidence type="ECO:0000256" key="1">
    <source>
        <dbReference type="ARBA" id="ARBA00004383"/>
    </source>
</evidence>
<comment type="function">
    <text evidence="11">May be involved in the folding of the extracellular lipase during its passage through the periplasm.</text>
</comment>
<keyword evidence="7 11" id="KW-1133">Transmembrane helix</keyword>
<dbReference type="GO" id="GO:0006457">
    <property type="term" value="P:protein folding"/>
    <property type="evidence" value="ECO:0007669"/>
    <property type="project" value="UniProtKB-UniRule"/>
</dbReference>
<keyword evidence="10 11" id="KW-0143">Chaperone</keyword>
<keyword evidence="4 11" id="KW-0997">Cell inner membrane</keyword>
<evidence type="ECO:0000256" key="10">
    <source>
        <dbReference type="ARBA" id="ARBA00023186"/>
    </source>
</evidence>
<dbReference type="GO" id="GO:0016042">
    <property type="term" value="P:lipid catabolic process"/>
    <property type="evidence" value="ECO:0007669"/>
    <property type="project" value="UniProtKB-UniRule"/>
</dbReference>
<keyword evidence="3 11" id="KW-1003">Cell membrane</keyword>
<proteinExistence type="inferred from homology"/>
<dbReference type="InterPro" id="IPR006311">
    <property type="entry name" value="TAT_signal"/>
</dbReference>
<dbReference type="Pfam" id="PF03280">
    <property type="entry name" value="Lipase_chap"/>
    <property type="match status" value="1"/>
</dbReference>
<evidence type="ECO:0000313" key="13">
    <source>
        <dbReference type="Proteomes" id="UP000199706"/>
    </source>
</evidence>
<dbReference type="EMBL" id="FNCJ01000003">
    <property type="protein sequence ID" value="SDG43966.1"/>
    <property type="molecule type" value="Genomic_DNA"/>
</dbReference>